<reference evidence="2" key="1">
    <citation type="submission" date="2020-11" db="EMBL/GenBank/DDBJ databases">
        <authorList>
            <person name="Tran Van P."/>
        </authorList>
    </citation>
    <scope>NUCLEOTIDE SEQUENCE</scope>
</reference>
<accession>A0A7R9ABE2</accession>
<proteinExistence type="predicted"/>
<protein>
    <submittedName>
        <fullName evidence="2">Uncharacterized protein</fullName>
    </submittedName>
</protein>
<dbReference type="EMBL" id="LR902717">
    <property type="protein sequence ID" value="CAD7250990.1"/>
    <property type="molecule type" value="Genomic_DNA"/>
</dbReference>
<dbReference type="AlphaFoldDB" id="A0A7R9ABE2"/>
<organism evidence="2">
    <name type="scientific">Darwinula stevensoni</name>
    <dbReference type="NCBI Taxonomy" id="69355"/>
    <lineage>
        <taxon>Eukaryota</taxon>
        <taxon>Metazoa</taxon>
        <taxon>Ecdysozoa</taxon>
        <taxon>Arthropoda</taxon>
        <taxon>Crustacea</taxon>
        <taxon>Oligostraca</taxon>
        <taxon>Ostracoda</taxon>
        <taxon>Podocopa</taxon>
        <taxon>Podocopida</taxon>
        <taxon>Darwinulocopina</taxon>
        <taxon>Darwinuloidea</taxon>
        <taxon>Darwinulidae</taxon>
        <taxon>Darwinula</taxon>
    </lineage>
</organism>
<evidence type="ECO:0000313" key="2">
    <source>
        <dbReference type="EMBL" id="CAD7250990.1"/>
    </source>
</evidence>
<evidence type="ECO:0000313" key="3">
    <source>
        <dbReference type="Proteomes" id="UP000677054"/>
    </source>
</evidence>
<dbReference type="EMBL" id="CAJPEV010003200">
    <property type="protein sequence ID" value="CAG0899192.1"/>
    <property type="molecule type" value="Genomic_DNA"/>
</dbReference>
<keyword evidence="3" id="KW-1185">Reference proteome</keyword>
<gene>
    <name evidence="2" type="ORF">DSTB1V02_LOCUS10759</name>
</gene>
<evidence type="ECO:0000256" key="1">
    <source>
        <dbReference type="SAM" id="MobiDB-lite"/>
    </source>
</evidence>
<feature type="region of interest" description="Disordered" evidence="1">
    <location>
        <begin position="60"/>
        <end position="79"/>
    </location>
</feature>
<dbReference type="Proteomes" id="UP000677054">
    <property type="component" value="Unassembled WGS sequence"/>
</dbReference>
<name>A0A7R9ABE2_9CRUS</name>
<sequence length="122" mass="14243">MLGLLTFLDFHGDLGDGQEECQIIDAFFWKGVLQKVNISRPQEERKKDLLDWTTLRNTQTLLPRREAKGPEEKKKPRRRMELMNDEIHQHGSEMIPIPTPGEEYTSSKTLAYPYKFFSTSES</sequence>
<feature type="compositionally biased region" description="Basic and acidic residues" evidence="1">
    <location>
        <begin position="63"/>
        <end position="79"/>
    </location>
</feature>